<evidence type="ECO:0000313" key="3">
    <source>
        <dbReference type="Proteomes" id="UP000480303"/>
    </source>
</evidence>
<evidence type="ECO:0000313" key="2">
    <source>
        <dbReference type="EMBL" id="GFH41806.1"/>
    </source>
</evidence>
<dbReference type="InterPro" id="IPR018306">
    <property type="entry name" value="Phage_T5_Orf172_DNA-bd"/>
</dbReference>
<dbReference type="Proteomes" id="UP000480303">
    <property type="component" value="Unassembled WGS sequence"/>
</dbReference>
<proteinExistence type="predicted"/>
<reference evidence="2 3" key="1">
    <citation type="submission" date="2020-02" db="EMBL/GenBank/DDBJ databases">
        <title>Draft genome sequence of Lactococcus sp. Hs30E4-3.</title>
        <authorList>
            <person name="Noda S."/>
            <person name="Yuki M."/>
            <person name="Ohkuma M."/>
        </authorList>
    </citation>
    <scope>NUCLEOTIDE SEQUENCE [LARGE SCALE GENOMIC DNA]</scope>
    <source>
        <strain evidence="2 3">Hs30E4-3</strain>
    </source>
</reference>
<gene>
    <name evidence="2" type="primary">yeeC</name>
    <name evidence="2" type="ORF">Hs30E_03570</name>
</gene>
<name>A0A6A0BAI0_9LACT</name>
<keyword evidence="3" id="KW-1185">Reference proteome</keyword>
<feature type="domain" description="Bacteriophage T5 Orf172 DNA-binding" evidence="1">
    <location>
        <begin position="286"/>
        <end position="379"/>
    </location>
</feature>
<dbReference type="Pfam" id="PF13455">
    <property type="entry name" value="MUG113"/>
    <property type="match status" value="1"/>
</dbReference>
<dbReference type="EMBL" id="BLLI01000005">
    <property type="protein sequence ID" value="GFH41806.1"/>
    <property type="molecule type" value="Genomic_DNA"/>
</dbReference>
<accession>A0A6A0BAI0</accession>
<sequence length="385" mass="44651">MDKFNSLDDIFNDPEFDEVIKGKVPEKISSANPEIKKFQEINDWIREHNGKEPVKRADRIERALAARLKGIRGDSQKTALLKDYDEFDLLDNVTDEIPVLNSLDDILNDDELFTDLENHHSLFDLSRYSRTVRAADKIGVRKKAKEFDKYDRMFKKVHAEIANGERKILKFGNKNKRINGEYNISPGRFYILKGVMLYVESMGDEWFVTSKSQEKNTKIHVIYENGTESDMLYRSLASSLYSSERTGKMISEKIDDLPLLGEDNPIYQTTGFIYVVKYAGDDSQLSSLENLYKIGYSENVESRLKNTENEATYLYAKVNLIAKFEIQNMSARKVEKYLHDIFADKQLQIDMKAVNGRKVDATEWYIVSFEEIQYEINKLVTNLLD</sequence>
<organism evidence="2 3">
    <name type="scientific">Pseudolactococcus hodotermopsidis</name>
    <dbReference type="NCBI Taxonomy" id="2709157"/>
    <lineage>
        <taxon>Bacteria</taxon>
        <taxon>Bacillati</taxon>
        <taxon>Bacillota</taxon>
        <taxon>Bacilli</taxon>
        <taxon>Lactobacillales</taxon>
        <taxon>Streptococcaceae</taxon>
        <taxon>Pseudolactococcus</taxon>
    </lineage>
</organism>
<dbReference type="RefSeq" id="WP_172207528.1">
    <property type="nucleotide sequence ID" value="NZ_BLLI01000005.1"/>
</dbReference>
<dbReference type="AlphaFoldDB" id="A0A6A0BAI0"/>
<comment type="caution">
    <text evidence="2">The sequence shown here is derived from an EMBL/GenBank/DDBJ whole genome shotgun (WGS) entry which is preliminary data.</text>
</comment>
<dbReference type="SMART" id="SM00974">
    <property type="entry name" value="T5orf172"/>
    <property type="match status" value="1"/>
</dbReference>
<evidence type="ECO:0000259" key="1">
    <source>
        <dbReference type="SMART" id="SM00974"/>
    </source>
</evidence>
<protein>
    <recommendedName>
        <fullName evidence="1">Bacteriophage T5 Orf172 DNA-binding domain-containing protein</fullName>
    </recommendedName>
</protein>